<sequence length="275" mass="32683">MNIFSKAVTTDISNIVRDNKDLQTQLEDQKRMYQYLNYNYQDILRRNEEAIQKVQEFTKSEMAYSETVTSLQTKLAQLHFEKYHMEKTLDTEKEKSEKLEKEVNESKETITVLRTEIQKSQDTIDSLSEKITNVNSERELWKIRFTDVHAENKKLQNTSDESKETVTKLEKELKVAIDNVEELSCEMHKVCNDEEKYSEEQKENEKLEKLNNDLKNTINKLEQELALAVSHFKDLDVRIARNYEEIDNNARAYVELLRRTEVVILCFYYVLRNKT</sequence>
<dbReference type="Proteomes" id="UP000051574">
    <property type="component" value="Unassembled WGS sequence"/>
</dbReference>
<comment type="caution">
    <text evidence="2">The sequence shown here is derived from an EMBL/GenBank/DDBJ whole genome shotgun (WGS) entry which is preliminary data.</text>
</comment>
<dbReference type="AlphaFoldDB" id="A0A0T6AYS5"/>
<reference evidence="2 3" key="1">
    <citation type="submission" date="2015-09" db="EMBL/GenBank/DDBJ databases">
        <title>Draft genome of the scarab beetle Oryctes borbonicus.</title>
        <authorList>
            <person name="Meyer J.M."/>
            <person name="Markov G.V."/>
            <person name="Baskaran P."/>
            <person name="Herrmann M."/>
            <person name="Sommer R.J."/>
            <person name="Roedelsperger C."/>
        </authorList>
    </citation>
    <scope>NUCLEOTIDE SEQUENCE [LARGE SCALE GENOMIC DNA]</scope>
    <source>
        <strain evidence="2">OB123</strain>
        <tissue evidence="2">Whole animal</tissue>
    </source>
</reference>
<feature type="coiled-coil region" evidence="1">
    <location>
        <begin position="82"/>
        <end position="231"/>
    </location>
</feature>
<evidence type="ECO:0000313" key="2">
    <source>
        <dbReference type="EMBL" id="KRT80351.1"/>
    </source>
</evidence>
<dbReference type="EMBL" id="LJIG01022480">
    <property type="protein sequence ID" value="KRT80351.1"/>
    <property type="molecule type" value="Genomic_DNA"/>
</dbReference>
<protein>
    <submittedName>
        <fullName evidence="2">Uncharacterized protein</fullName>
    </submittedName>
</protein>
<dbReference type="Gene3D" id="1.10.287.1490">
    <property type="match status" value="1"/>
</dbReference>
<keyword evidence="1" id="KW-0175">Coiled coil</keyword>
<keyword evidence="3" id="KW-1185">Reference proteome</keyword>
<accession>A0A0T6AYS5</accession>
<evidence type="ECO:0000256" key="1">
    <source>
        <dbReference type="SAM" id="Coils"/>
    </source>
</evidence>
<evidence type="ECO:0000313" key="3">
    <source>
        <dbReference type="Proteomes" id="UP000051574"/>
    </source>
</evidence>
<dbReference type="SUPFAM" id="SSF57997">
    <property type="entry name" value="Tropomyosin"/>
    <property type="match status" value="1"/>
</dbReference>
<organism evidence="2 3">
    <name type="scientific">Oryctes borbonicus</name>
    <dbReference type="NCBI Taxonomy" id="1629725"/>
    <lineage>
        <taxon>Eukaryota</taxon>
        <taxon>Metazoa</taxon>
        <taxon>Ecdysozoa</taxon>
        <taxon>Arthropoda</taxon>
        <taxon>Hexapoda</taxon>
        <taxon>Insecta</taxon>
        <taxon>Pterygota</taxon>
        <taxon>Neoptera</taxon>
        <taxon>Endopterygota</taxon>
        <taxon>Coleoptera</taxon>
        <taxon>Polyphaga</taxon>
        <taxon>Scarabaeiformia</taxon>
        <taxon>Scarabaeidae</taxon>
        <taxon>Dynastinae</taxon>
        <taxon>Oryctes</taxon>
    </lineage>
</organism>
<proteinExistence type="predicted"/>
<gene>
    <name evidence="2" type="ORF">AMK59_6433</name>
</gene>
<name>A0A0T6AYS5_9SCAR</name>